<evidence type="ECO:0000256" key="4">
    <source>
        <dbReference type="ARBA" id="ARBA00022722"/>
    </source>
</evidence>
<keyword evidence="6" id="KW-0378">Hydrolase</keyword>
<proteinExistence type="predicted"/>
<evidence type="ECO:0000259" key="11">
    <source>
        <dbReference type="Pfam" id="PF17917"/>
    </source>
</evidence>
<dbReference type="Pfam" id="PF17921">
    <property type="entry name" value="Integrase_H2C2"/>
    <property type="match status" value="1"/>
</dbReference>
<dbReference type="InterPro" id="IPR050951">
    <property type="entry name" value="Retrovirus_Pol_polyprotein"/>
</dbReference>
<feature type="domain" description="Reverse transcriptase/retrotransposon-derived protein RNase H-like" evidence="12">
    <location>
        <begin position="569"/>
        <end position="618"/>
    </location>
</feature>
<dbReference type="PANTHER" id="PTHR37984:SF5">
    <property type="entry name" value="PROTEIN NYNRIN-LIKE"/>
    <property type="match status" value="1"/>
</dbReference>
<keyword evidence="7 14" id="KW-0695">RNA-directed DNA polymerase</keyword>
<dbReference type="EMBL" id="BQNB010014199">
    <property type="protein sequence ID" value="GJT25258.1"/>
    <property type="molecule type" value="Genomic_DNA"/>
</dbReference>
<comment type="caution">
    <text evidence="14">The sequence shown here is derived from an EMBL/GenBank/DDBJ whole genome shotgun (WGS) entry which is preliminary data.</text>
</comment>
<dbReference type="Pfam" id="PF17919">
    <property type="entry name" value="RT_RNaseH_2"/>
    <property type="match status" value="1"/>
</dbReference>
<evidence type="ECO:0000256" key="6">
    <source>
        <dbReference type="ARBA" id="ARBA00022801"/>
    </source>
</evidence>
<dbReference type="Gene3D" id="3.30.420.10">
    <property type="entry name" value="Ribonuclease H-like superfamily/Ribonuclease H"/>
    <property type="match status" value="1"/>
</dbReference>
<dbReference type="Gene3D" id="2.40.70.10">
    <property type="entry name" value="Acid Proteases"/>
    <property type="match status" value="1"/>
</dbReference>
<organism evidence="14 15">
    <name type="scientific">Tanacetum coccineum</name>
    <dbReference type="NCBI Taxonomy" id="301880"/>
    <lineage>
        <taxon>Eukaryota</taxon>
        <taxon>Viridiplantae</taxon>
        <taxon>Streptophyta</taxon>
        <taxon>Embryophyta</taxon>
        <taxon>Tracheophyta</taxon>
        <taxon>Spermatophyta</taxon>
        <taxon>Magnoliopsida</taxon>
        <taxon>eudicotyledons</taxon>
        <taxon>Gunneridae</taxon>
        <taxon>Pentapetalae</taxon>
        <taxon>asterids</taxon>
        <taxon>campanulids</taxon>
        <taxon>Asterales</taxon>
        <taxon>Asteraceae</taxon>
        <taxon>Asteroideae</taxon>
        <taxon>Anthemideae</taxon>
        <taxon>Anthemidinae</taxon>
        <taxon>Tanacetum</taxon>
    </lineage>
</organism>
<dbReference type="Gene3D" id="3.30.70.270">
    <property type="match status" value="1"/>
</dbReference>
<dbReference type="InterPro" id="IPR041577">
    <property type="entry name" value="RT_RNaseH_2"/>
</dbReference>
<keyword evidence="15" id="KW-1185">Reference proteome</keyword>
<dbReference type="CDD" id="cd00303">
    <property type="entry name" value="retropepsin_like"/>
    <property type="match status" value="1"/>
</dbReference>
<gene>
    <name evidence="14" type="ORF">Tco_0895195</name>
</gene>
<accession>A0ABQ5CH56</accession>
<dbReference type="Gene3D" id="3.10.10.10">
    <property type="entry name" value="HIV Type 1 Reverse Transcriptase, subunit A, domain 1"/>
    <property type="match status" value="1"/>
</dbReference>
<reference evidence="14" key="1">
    <citation type="journal article" date="2022" name="Int. J. Mol. Sci.">
        <title>Draft Genome of Tanacetum Coccineum: Genomic Comparison of Closely Related Tanacetum-Family Plants.</title>
        <authorList>
            <person name="Yamashiro T."/>
            <person name="Shiraishi A."/>
            <person name="Nakayama K."/>
            <person name="Satake H."/>
        </authorList>
    </citation>
    <scope>NUCLEOTIDE SEQUENCE</scope>
</reference>
<evidence type="ECO:0000256" key="2">
    <source>
        <dbReference type="ARBA" id="ARBA00022679"/>
    </source>
</evidence>
<dbReference type="Pfam" id="PF00078">
    <property type="entry name" value="RVT_1"/>
    <property type="match status" value="1"/>
</dbReference>
<evidence type="ECO:0000256" key="3">
    <source>
        <dbReference type="ARBA" id="ARBA00022695"/>
    </source>
</evidence>
<evidence type="ECO:0000259" key="10">
    <source>
        <dbReference type="Pfam" id="PF00078"/>
    </source>
</evidence>
<evidence type="ECO:0000259" key="12">
    <source>
        <dbReference type="Pfam" id="PF17919"/>
    </source>
</evidence>
<evidence type="ECO:0000256" key="5">
    <source>
        <dbReference type="ARBA" id="ARBA00022759"/>
    </source>
</evidence>
<evidence type="ECO:0000259" key="13">
    <source>
        <dbReference type="Pfam" id="PF17921"/>
    </source>
</evidence>
<reference evidence="14" key="2">
    <citation type="submission" date="2022-01" db="EMBL/GenBank/DDBJ databases">
        <authorList>
            <person name="Yamashiro T."/>
            <person name="Shiraishi A."/>
            <person name="Satake H."/>
            <person name="Nakayama K."/>
        </authorList>
    </citation>
    <scope>NUCLEOTIDE SEQUENCE</scope>
</reference>
<dbReference type="PANTHER" id="PTHR37984">
    <property type="entry name" value="PROTEIN CBG26694"/>
    <property type="match status" value="1"/>
</dbReference>
<dbReference type="Gene3D" id="1.10.340.70">
    <property type="match status" value="1"/>
</dbReference>
<dbReference type="InterPro" id="IPR021109">
    <property type="entry name" value="Peptidase_aspartic_dom_sf"/>
</dbReference>
<feature type="domain" description="Integrase zinc-binding" evidence="13">
    <location>
        <begin position="775"/>
        <end position="826"/>
    </location>
</feature>
<feature type="region of interest" description="Disordered" evidence="9">
    <location>
        <begin position="21"/>
        <end position="70"/>
    </location>
</feature>
<dbReference type="InterPro" id="IPR041373">
    <property type="entry name" value="RT_RNaseH"/>
</dbReference>
<keyword evidence="2" id="KW-0808">Transferase</keyword>
<evidence type="ECO:0000256" key="1">
    <source>
        <dbReference type="ARBA" id="ARBA00012493"/>
    </source>
</evidence>
<dbReference type="InterPro" id="IPR043502">
    <property type="entry name" value="DNA/RNA_pol_sf"/>
</dbReference>
<dbReference type="EC" id="2.7.7.49" evidence="1"/>
<dbReference type="Proteomes" id="UP001151760">
    <property type="component" value="Unassembled WGS sequence"/>
</dbReference>
<dbReference type="InterPro" id="IPR041588">
    <property type="entry name" value="Integrase_H2C2"/>
</dbReference>
<dbReference type="CDD" id="cd09274">
    <property type="entry name" value="RNase_HI_RT_Ty3"/>
    <property type="match status" value="1"/>
</dbReference>
<evidence type="ECO:0000256" key="9">
    <source>
        <dbReference type="SAM" id="MobiDB-lite"/>
    </source>
</evidence>
<dbReference type="Pfam" id="PF17917">
    <property type="entry name" value="RT_RNaseH"/>
    <property type="match status" value="1"/>
</dbReference>
<evidence type="ECO:0000313" key="14">
    <source>
        <dbReference type="EMBL" id="GJT25258.1"/>
    </source>
</evidence>
<dbReference type="CDD" id="cd01647">
    <property type="entry name" value="RT_LTR"/>
    <property type="match status" value="1"/>
</dbReference>
<protein>
    <recommendedName>
        <fullName evidence="1">RNA-directed DNA polymerase</fullName>
        <ecNumber evidence="1">2.7.7.49</ecNumber>
    </recommendedName>
</protein>
<dbReference type="InterPro" id="IPR043128">
    <property type="entry name" value="Rev_trsase/Diguanyl_cyclase"/>
</dbReference>
<keyword evidence="4" id="KW-0540">Nuclease</keyword>
<keyword evidence="8" id="KW-0511">Multifunctional enzyme</keyword>
<dbReference type="InterPro" id="IPR000477">
    <property type="entry name" value="RT_dom"/>
</dbReference>
<feature type="domain" description="Reverse transcriptase RNase H-like" evidence="11">
    <location>
        <begin position="619"/>
        <end position="666"/>
    </location>
</feature>
<keyword evidence="5" id="KW-0255">Endonuclease</keyword>
<dbReference type="InterPro" id="IPR036397">
    <property type="entry name" value="RNaseH_sf"/>
</dbReference>
<evidence type="ECO:0000313" key="15">
    <source>
        <dbReference type="Proteomes" id="UP001151760"/>
    </source>
</evidence>
<sequence>MLQQLLKLSFEDLRSHPNVTIPLPPDFGGVTETPINFDSDDEDDEPTPQPKTQNLKPVKETPLPKPYKPKIPYPQRLMKEKIEAQYGKFLDMICAVRISVPLIDVLAGMPNYEKFIKELISNKHKIEQIFAAFLSDESSAMIQNKVPLKLADPESFLIPCNFNKTFSCNALADLGASTNLMPYSLYAKLSLETLKPTKMSVRLANRSFQYPVGIAENMLVEVVIRFNQKQLNLGVGTERMIFNIDSAMKHSYSNDDTCFSIDVIDVIDEILEEDFDALLNEGKQLPNWKNSDSKSDTEELPFEKITINTDYKIKTSLKEPPTDLELKPLPDNLNMYSWKNLLFFPLSYHLSFPKEKKNKLVSVLKKHKQAFAWKTTDIPGICPSFCKHKIQLLDDKKPVVQKQRSNHKRSLPFAIYGSNVRKLAGNKYFYFLDGFSGYFQIPIDPNDEEKTTFTCSFGTYTYRRMPFGLCNAPATFQRCMLAIFHDMIEESVKVFMDDFSVFKNSFDTCLNNLDKMLQRFKDAHLVLNWEKCHFMVKEGIVLGHKVSSAGLEVDKEKIDLLEKDIPFEFDDECQKAFELRKEKLTRAPVIVSPNWNLSFELMCDASDFAVGAVLGQKDVFAFDKFRSYLILSKTIVHTDHSALRHLFKKQDAKPRLIRWILLLQEFDIEIKDRKGTENVAADHLSRIENDETSDDSEVDDNFPGETLMEINTKDEPWFADFANYLVGDIIPKGMTYQQKNKFFSDLKHYFWEEPYLFKVCSDGMIRRCISGPESRTILDQCHHRPTGGHYGPNITAKKVLDSGFYWPTIIKEAHTLVRLCEACQKTGNISKRDEMPLNNIQTSGQVENTNRALKRILEKTVKDNPAIWSRKLDDALWAFRTAYKTPTGTTFDTPKIIDAFKLVQVKVLKIQSYGSIRRYGWYVWSFFAFSRTVEWLIIIFERAGNLEALELVLNHHLLDRSLIYCILDFESPTSTRFSAKVAENPKVK</sequence>
<dbReference type="SUPFAM" id="SSF56672">
    <property type="entry name" value="DNA/RNA polymerases"/>
    <property type="match status" value="1"/>
</dbReference>
<evidence type="ECO:0000256" key="7">
    <source>
        <dbReference type="ARBA" id="ARBA00022918"/>
    </source>
</evidence>
<evidence type="ECO:0000256" key="8">
    <source>
        <dbReference type="ARBA" id="ARBA00023268"/>
    </source>
</evidence>
<dbReference type="GO" id="GO:0003964">
    <property type="term" value="F:RNA-directed DNA polymerase activity"/>
    <property type="evidence" value="ECO:0007669"/>
    <property type="project" value="UniProtKB-KW"/>
</dbReference>
<name>A0ABQ5CH56_9ASTR</name>
<feature type="domain" description="Reverse transcriptase" evidence="10">
    <location>
        <begin position="393"/>
        <end position="545"/>
    </location>
</feature>
<keyword evidence="3" id="KW-0548">Nucleotidyltransferase</keyword>